<gene>
    <name evidence="3" type="ORF">OBRU01_22900</name>
</gene>
<keyword evidence="4" id="KW-1185">Reference proteome</keyword>
<dbReference type="AlphaFoldDB" id="A0A0L7KQD9"/>
<evidence type="ECO:0000313" key="4">
    <source>
        <dbReference type="Proteomes" id="UP000037510"/>
    </source>
</evidence>
<evidence type="ECO:0000256" key="2">
    <source>
        <dbReference type="SAM" id="SignalP"/>
    </source>
</evidence>
<keyword evidence="2" id="KW-0732">Signal</keyword>
<feature type="region of interest" description="Disordered" evidence="1">
    <location>
        <begin position="106"/>
        <end position="140"/>
    </location>
</feature>
<reference evidence="3 4" key="1">
    <citation type="journal article" date="2015" name="Genome Biol. Evol.">
        <title>The genome of winter moth (Operophtera brumata) provides a genomic perspective on sexual dimorphism and phenology.</title>
        <authorList>
            <person name="Derks M.F."/>
            <person name="Smit S."/>
            <person name="Salis L."/>
            <person name="Schijlen E."/>
            <person name="Bossers A."/>
            <person name="Mateman C."/>
            <person name="Pijl A.S."/>
            <person name="de Ridder D."/>
            <person name="Groenen M.A."/>
            <person name="Visser M.E."/>
            <person name="Megens H.J."/>
        </authorList>
    </citation>
    <scope>NUCLEOTIDE SEQUENCE [LARGE SCALE GENOMIC DNA]</scope>
    <source>
        <strain evidence="3">WM2013NL</strain>
        <tissue evidence="3">Head and thorax</tissue>
    </source>
</reference>
<feature type="signal peptide" evidence="2">
    <location>
        <begin position="1"/>
        <end position="19"/>
    </location>
</feature>
<dbReference type="EMBL" id="JTDY01007282">
    <property type="protein sequence ID" value="KOB65330.1"/>
    <property type="molecule type" value="Genomic_DNA"/>
</dbReference>
<evidence type="ECO:0000313" key="3">
    <source>
        <dbReference type="EMBL" id="KOB65330.1"/>
    </source>
</evidence>
<feature type="region of interest" description="Disordered" evidence="1">
    <location>
        <begin position="630"/>
        <end position="675"/>
    </location>
</feature>
<feature type="region of interest" description="Disordered" evidence="1">
    <location>
        <begin position="201"/>
        <end position="225"/>
    </location>
</feature>
<sequence>MFSILFLSIFLTKLQFMTCNYLEAETSYQNPKLNRNNVVNKGVWIRKFKDEVLDKTSAGNFVFKANSLDADRLLQTNFDTFSDNALEDTPFVPRYIKRVRRSPDQAKKLHSRKKYANKKVKKLKNSIEDSKSANSNIDPKINVEWKDPTNELALLINNNSKEILNLINDRENNTQTNETRIIKKNEENATIVPITETKKNFTEATSEKSRVPAPKRSKKHSYGIDHNEPQNIIEEINNTDADVKNKSSRYVLEKDDRVWHQSAPIPDTNMYKVVQKDQDKPKGVTETGLIKVISMLIKTFKKITKQHNHFKQAFDKFSVINDVFQKQVTDMNIKFQDFDSKYSDMIQFSERLKTFEDKLNDEEKYLKSKRIDMDKNIIEFENQQQKFLAQQKQFYTIQKVMLAQNEKINIKQNTIAKTQNEIALRQTRENQKLINTTNENKTTVTTTTVPTLSTESIKLNLFSIPTKSKLPNQDELIISEKDEKPVDDLIYKYYFNNTFIDNLMKNKILNNYATNTDGTEIARHVKTKRDEVGTTILLPVDNPKDNKKRVRRWINYLNDKYKIPFPKKEDTKIHKNANIMKIDPNFKVDPFLTMANSFCNEIGQNTTEQTLNWCIEKTLRRLRYMDKKLFSKPTTKQANNNRNKQTAKDGKSQTLNKVTKHEHTTSKPGTTLIPF</sequence>
<proteinExistence type="predicted"/>
<feature type="compositionally biased region" description="Basic and acidic residues" evidence="1">
    <location>
        <begin position="201"/>
        <end position="210"/>
    </location>
</feature>
<protein>
    <submittedName>
        <fullName evidence="3">Uncharacterized protein</fullName>
    </submittedName>
</protein>
<feature type="compositionally biased region" description="Basic residues" evidence="1">
    <location>
        <begin position="108"/>
        <end position="124"/>
    </location>
</feature>
<name>A0A0L7KQD9_OPEBR</name>
<organism evidence="3 4">
    <name type="scientific">Operophtera brumata</name>
    <name type="common">Winter moth</name>
    <name type="synonym">Phalaena brumata</name>
    <dbReference type="NCBI Taxonomy" id="104452"/>
    <lineage>
        <taxon>Eukaryota</taxon>
        <taxon>Metazoa</taxon>
        <taxon>Ecdysozoa</taxon>
        <taxon>Arthropoda</taxon>
        <taxon>Hexapoda</taxon>
        <taxon>Insecta</taxon>
        <taxon>Pterygota</taxon>
        <taxon>Neoptera</taxon>
        <taxon>Endopterygota</taxon>
        <taxon>Lepidoptera</taxon>
        <taxon>Glossata</taxon>
        <taxon>Ditrysia</taxon>
        <taxon>Geometroidea</taxon>
        <taxon>Geometridae</taxon>
        <taxon>Larentiinae</taxon>
        <taxon>Operophtera</taxon>
    </lineage>
</organism>
<comment type="caution">
    <text evidence="3">The sequence shown here is derived from an EMBL/GenBank/DDBJ whole genome shotgun (WGS) entry which is preliminary data.</text>
</comment>
<feature type="compositionally biased region" description="Polar residues" evidence="1">
    <location>
        <begin position="632"/>
        <end position="644"/>
    </location>
</feature>
<dbReference type="Proteomes" id="UP000037510">
    <property type="component" value="Unassembled WGS sequence"/>
</dbReference>
<feature type="chain" id="PRO_5005572707" evidence="2">
    <location>
        <begin position="20"/>
        <end position="675"/>
    </location>
</feature>
<accession>A0A0L7KQD9</accession>
<feature type="non-terminal residue" evidence="3">
    <location>
        <position position="675"/>
    </location>
</feature>
<evidence type="ECO:0000256" key="1">
    <source>
        <dbReference type="SAM" id="MobiDB-lite"/>
    </source>
</evidence>